<dbReference type="RefSeq" id="WP_169229504.1">
    <property type="nucleotide sequence ID" value="NZ_JABBGF010000001.1"/>
</dbReference>
<feature type="transmembrane region" description="Helical" evidence="1">
    <location>
        <begin position="20"/>
        <end position="39"/>
    </location>
</feature>
<gene>
    <name evidence="2" type="ORF">HHL20_01915</name>
</gene>
<evidence type="ECO:0000313" key="3">
    <source>
        <dbReference type="Proteomes" id="UP000552615"/>
    </source>
</evidence>
<dbReference type="EMBL" id="JABBGF010000001">
    <property type="protein sequence ID" value="NML56092.1"/>
    <property type="molecule type" value="Genomic_DNA"/>
</dbReference>
<sequence>MEPKEIRDYHSLELLLVGSISFLGGGILEFFIWSANIWFILSLTFAFFNNFFISIITGIIALCISGSFIFWNTVLVSESGREAEIYSFEMGYFLWLASILFLTISSVYFKIKNNRPKSINSNGL</sequence>
<organism evidence="2 3">
    <name type="scientific">Chryseobacterium cheonjiense</name>
    <dbReference type="NCBI Taxonomy" id="2728845"/>
    <lineage>
        <taxon>Bacteria</taxon>
        <taxon>Pseudomonadati</taxon>
        <taxon>Bacteroidota</taxon>
        <taxon>Flavobacteriia</taxon>
        <taxon>Flavobacteriales</taxon>
        <taxon>Weeksellaceae</taxon>
        <taxon>Chryseobacterium group</taxon>
        <taxon>Chryseobacterium</taxon>
    </lineage>
</organism>
<evidence type="ECO:0000313" key="2">
    <source>
        <dbReference type="EMBL" id="NML56092.1"/>
    </source>
</evidence>
<keyword evidence="1" id="KW-1133">Transmembrane helix</keyword>
<protein>
    <recommendedName>
        <fullName evidence="4">Transmembrane protein</fullName>
    </recommendedName>
</protein>
<evidence type="ECO:0000256" key="1">
    <source>
        <dbReference type="SAM" id="Phobius"/>
    </source>
</evidence>
<feature type="transmembrane region" description="Helical" evidence="1">
    <location>
        <begin position="91"/>
        <end position="109"/>
    </location>
</feature>
<keyword evidence="3" id="KW-1185">Reference proteome</keyword>
<dbReference type="Proteomes" id="UP000552615">
    <property type="component" value="Unassembled WGS sequence"/>
</dbReference>
<keyword evidence="1" id="KW-0812">Transmembrane</keyword>
<proteinExistence type="predicted"/>
<dbReference type="AlphaFoldDB" id="A0A7Y0A3N0"/>
<name>A0A7Y0A3N0_9FLAO</name>
<evidence type="ECO:0008006" key="4">
    <source>
        <dbReference type="Google" id="ProtNLM"/>
    </source>
</evidence>
<comment type="caution">
    <text evidence="2">The sequence shown here is derived from an EMBL/GenBank/DDBJ whole genome shotgun (WGS) entry which is preliminary data.</text>
</comment>
<accession>A0A7Y0A3N0</accession>
<feature type="transmembrane region" description="Helical" evidence="1">
    <location>
        <begin position="51"/>
        <end position="71"/>
    </location>
</feature>
<keyword evidence="1" id="KW-0472">Membrane</keyword>
<reference evidence="2 3" key="1">
    <citation type="submission" date="2020-04" db="EMBL/GenBank/DDBJ databases">
        <title>Chryseobacterium sp. RJ-7-14 sp. nov., isolated from Jeju soil.</title>
        <authorList>
            <person name="Dahal R.H."/>
            <person name="Chaudhary D.K."/>
        </authorList>
    </citation>
    <scope>NUCLEOTIDE SEQUENCE [LARGE SCALE GENOMIC DNA]</scope>
    <source>
        <strain evidence="2 3">RJ-7-14</strain>
    </source>
</reference>